<proteinExistence type="predicted"/>
<keyword evidence="2" id="KW-1185">Reference proteome</keyword>
<dbReference type="AlphaFoldDB" id="A0A7K1GBI2"/>
<organism evidence="1 2">
    <name type="scientific">Winogradskyella ouciana</name>
    <dbReference type="NCBI Taxonomy" id="2608631"/>
    <lineage>
        <taxon>Bacteria</taxon>
        <taxon>Pseudomonadati</taxon>
        <taxon>Bacteroidota</taxon>
        <taxon>Flavobacteriia</taxon>
        <taxon>Flavobacteriales</taxon>
        <taxon>Flavobacteriaceae</taxon>
        <taxon>Winogradskyella</taxon>
    </lineage>
</organism>
<dbReference type="EMBL" id="WJYA01000004">
    <property type="protein sequence ID" value="MTE26652.1"/>
    <property type="molecule type" value="Genomic_DNA"/>
</dbReference>
<sequence length="101" mass="11588">MDVAIFTETEKCAMEAFEIEQEKITKISCCKDEIDVLDGVNLIATTSFEDLDEIQKQLLLSYFNSYVNLLESLPNLVVPHKDYSQPLLIKDIQVLDEVYLI</sequence>
<dbReference type="InterPro" id="IPR058060">
    <property type="entry name" value="HYC_CC_PP"/>
</dbReference>
<gene>
    <name evidence="1" type="ORF">F1003_06865</name>
</gene>
<comment type="caution">
    <text evidence="1">The sequence shown here is derived from an EMBL/GenBank/DDBJ whole genome shotgun (WGS) entry which is preliminary data.</text>
</comment>
<dbReference type="NCBIfam" id="NF047658">
    <property type="entry name" value="HYC_CC_PP"/>
    <property type="match status" value="1"/>
</dbReference>
<evidence type="ECO:0000313" key="1">
    <source>
        <dbReference type="EMBL" id="MTE26652.1"/>
    </source>
</evidence>
<protein>
    <submittedName>
        <fullName evidence="1">Uncharacterized protein</fullName>
    </submittedName>
</protein>
<reference evidence="1 2" key="1">
    <citation type="submission" date="2019-11" db="EMBL/GenBank/DDBJ databases">
        <title>Winogradskyella ouciana sp. nov., isolated from the hadal seawater of the Mariana Trench.</title>
        <authorList>
            <person name="Liu R."/>
        </authorList>
    </citation>
    <scope>NUCLEOTIDE SEQUENCE [LARGE SCALE GENOMIC DNA]</scope>
    <source>
        <strain evidence="1 2">ZXX205</strain>
    </source>
</reference>
<accession>A0A7K1GBI2</accession>
<evidence type="ECO:0000313" key="2">
    <source>
        <dbReference type="Proteomes" id="UP000447545"/>
    </source>
</evidence>
<name>A0A7K1GBI2_9FLAO</name>
<dbReference type="Proteomes" id="UP000447545">
    <property type="component" value="Unassembled WGS sequence"/>
</dbReference>